<dbReference type="NCBIfam" id="TIGR00847">
    <property type="entry name" value="ccoS"/>
    <property type="match status" value="1"/>
</dbReference>
<proteinExistence type="predicted"/>
<reference evidence="1 2" key="1">
    <citation type="submission" date="2018-05" db="EMBL/GenBank/DDBJ databases">
        <title>Genomic Encyclopedia of Type Strains, Phase IV (KMG-IV): sequencing the most valuable type-strain genomes for metagenomic binning, comparative biology and taxonomic classification.</title>
        <authorList>
            <person name="Goeker M."/>
        </authorList>
    </citation>
    <scope>NUCLEOTIDE SEQUENCE [LARGE SCALE GENOMIC DNA]</scope>
    <source>
        <strain evidence="1 2">DSM 14263</strain>
    </source>
</reference>
<name>A0A316HVM4_9GAMM</name>
<comment type="caution">
    <text evidence="1">The sequence shown here is derived from an EMBL/GenBank/DDBJ whole genome shotgun (WGS) entry which is preliminary data.</text>
</comment>
<dbReference type="Proteomes" id="UP000245812">
    <property type="component" value="Unassembled WGS sequence"/>
</dbReference>
<accession>A0A316HVM4</accession>
<keyword evidence="2" id="KW-1185">Reference proteome</keyword>
<dbReference type="Pfam" id="PF03597">
    <property type="entry name" value="FixS"/>
    <property type="match status" value="1"/>
</dbReference>
<dbReference type="PANTHER" id="PTHR41532:SF1">
    <property type="entry name" value="FIXS PROTEIN"/>
    <property type="match status" value="1"/>
</dbReference>
<dbReference type="EMBL" id="QGHC01000016">
    <property type="protein sequence ID" value="PWK82373.1"/>
    <property type="molecule type" value="Genomic_DNA"/>
</dbReference>
<organism evidence="1 2">
    <name type="scientific">Fulvimonas soli</name>
    <dbReference type="NCBI Taxonomy" id="155197"/>
    <lineage>
        <taxon>Bacteria</taxon>
        <taxon>Pseudomonadati</taxon>
        <taxon>Pseudomonadota</taxon>
        <taxon>Gammaproteobacteria</taxon>
        <taxon>Lysobacterales</taxon>
        <taxon>Rhodanobacteraceae</taxon>
        <taxon>Fulvimonas</taxon>
    </lineage>
</organism>
<dbReference type="PANTHER" id="PTHR41532">
    <property type="entry name" value="FIXS PROTEIN"/>
    <property type="match status" value="1"/>
</dbReference>
<gene>
    <name evidence="1" type="ORF">C7456_11619</name>
</gene>
<evidence type="ECO:0000313" key="2">
    <source>
        <dbReference type="Proteomes" id="UP000245812"/>
    </source>
</evidence>
<protein>
    <submittedName>
        <fullName evidence="1">Cbb3-type cytochrome oxidase maturation protein</fullName>
    </submittedName>
</protein>
<dbReference type="InterPro" id="IPR004714">
    <property type="entry name" value="Cyt_oxidase_maturation_cbb3"/>
</dbReference>
<dbReference type="AlphaFoldDB" id="A0A316HVM4"/>
<sequence length="54" mass="5706">MLVPLSLVLLAVAIGAFVWAVRKGQFDDLDTPALDVLHDDPPAPVHRAGDDDAA</sequence>
<evidence type="ECO:0000313" key="1">
    <source>
        <dbReference type="EMBL" id="PWK82373.1"/>
    </source>
</evidence>